<feature type="compositionally biased region" description="Polar residues" evidence="2">
    <location>
        <begin position="616"/>
        <end position="625"/>
    </location>
</feature>
<gene>
    <name evidence="3" type="ORF">BSAL_26130</name>
</gene>
<dbReference type="AlphaFoldDB" id="A0A0S4JMI5"/>
<dbReference type="EMBL" id="CYKH01001813">
    <property type="protein sequence ID" value="CUG90322.1"/>
    <property type="molecule type" value="Genomic_DNA"/>
</dbReference>
<feature type="compositionally biased region" description="Basic and acidic residues" evidence="2">
    <location>
        <begin position="319"/>
        <end position="332"/>
    </location>
</feature>
<feature type="region of interest" description="Disordered" evidence="2">
    <location>
        <begin position="662"/>
        <end position="690"/>
    </location>
</feature>
<keyword evidence="1" id="KW-0175">Coiled coil</keyword>
<feature type="compositionally biased region" description="Polar residues" evidence="2">
    <location>
        <begin position="16"/>
        <end position="25"/>
    </location>
</feature>
<dbReference type="Proteomes" id="UP000051952">
    <property type="component" value="Unassembled WGS sequence"/>
</dbReference>
<protein>
    <submittedName>
        <fullName evidence="3">Uncharacterized protein</fullName>
    </submittedName>
</protein>
<dbReference type="VEuPathDB" id="TriTrypDB:BSAL_26130"/>
<evidence type="ECO:0000313" key="3">
    <source>
        <dbReference type="EMBL" id="CUG90322.1"/>
    </source>
</evidence>
<organism evidence="3 4">
    <name type="scientific">Bodo saltans</name>
    <name type="common">Flagellated protozoan</name>
    <dbReference type="NCBI Taxonomy" id="75058"/>
    <lineage>
        <taxon>Eukaryota</taxon>
        <taxon>Discoba</taxon>
        <taxon>Euglenozoa</taxon>
        <taxon>Kinetoplastea</taxon>
        <taxon>Metakinetoplastina</taxon>
        <taxon>Eubodonida</taxon>
        <taxon>Bodonidae</taxon>
        <taxon>Bodo</taxon>
    </lineage>
</organism>
<reference evidence="4" key="1">
    <citation type="submission" date="2015-09" db="EMBL/GenBank/DDBJ databases">
        <authorList>
            <consortium name="Pathogen Informatics"/>
        </authorList>
    </citation>
    <scope>NUCLEOTIDE SEQUENCE [LARGE SCALE GENOMIC DNA]</scope>
    <source>
        <strain evidence="4">Lake Konstanz</strain>
    </source>
</reference>
<evidence type="ECO:0000256" key="1">
    <source>
        <dbReference type="SAM" id="Coils"/>
    </source>
</evidence>
<dbReference type="PANTHER" id="PTHR45615:SF80">
    <property type="entry name" value="GRIP DOMAIN-CONTAINING PROTEIN"/>
    <property type="match status" value="1"/>
</dbReference>
<accession>A0A0S4JMI5</accession>
<evidence type="ECO:0000313" key="4">
    <source>
        <dbReference type="Proteomes" id="UP000051952"/>
    </source>
</evidence>
<feature type="region of interest" description="Disordered" evidence="2">
    <location>
        <begin position="1"/>
        <end position="25"/>
    </location>
</feature>
<feature type="region of interest" description="Disordered" evidence="2">
    <location>
        <begin position="319"/>
        <end position="344"/>
    </location>
</feature>
<evidence type="ECO:0000256" key="2">
    <source>
        <dbReference type="SAM" id="MobiDB-lite"/>
    </source>
</evidence>
<keyword evidence="4" id="KW-1185">Reference proteome</keyword>
<proteinExistence type="predicted"/>
<name>A0A0S4JMI5_BODSA</name>
<feature type="compositionally biased region" description="Low complexity" evidence="2">
    <location>
        <begin position="630"/>
        <end position="641"/>
    </location>
</feature>
<dbReference type="PANTHER" id="PTHR45615">
    <property type="entry name" value="MYOSIN HEAVY CHAIN, NON-MUSCLE"/>
    <property type="match status" value="1"/>
</dbReference>
<feature type="non-terminal residue" evidence="3">
    <location>
        <position position="800"/>
    </location>
</feature>
<feature type="coiled-coil region" evidence="1">
    <location>
        <begin position="91"/>
        <end position="318"/>
    </location>
</feature>
<feature type="region of interest" description="Disordered" evidence="2">
    <location>
        <begin position="612"/>
        <end position="647"/>
    </location>
</feature>
<dbReference type="OMA" id="EMHTILE"/>
<feature type="coiled-coil region" evidence="1">
    <location>
        <begin position="362"/>
        <end position="547"/>
    </location>
</feature>
<sequence length="800" mass="90523">MSRSSGGYQHSRESRPSNNGGISASHVSVSSVTRAAPVDDIVSRYVLSSTLPSERTVRVQRSSTPPTRSTNAVLNSTGLVYSPTTNRYTDVRRSDQQLTDMRQRMEKANRTAEDVAHVGKELERSRSLLSELEVENTDLRSKVRSLSILVEEKERGIREVETSLRTARQSLAETEELRVQDMTTLRHQIKVLQQENSELATRCDNLRSSITNRGGELTYSRDELRKKLEQLELQLDTSRNTNFRLNHQLEEKEHLLDELHRLQSEIPRLESEAKESMVKLQDTQKMIQQKEDERIFAQERHMRQLRDLSEQLIAWKRESSRQSDQGFEHHQLQSETSSRTAQKDQEILSELSSSVRTSVDELRRRQLEVERLQLDIDRLRDENRILRETASSKDFLHSESTLLKSQVKQLEENINLLQQLNADLKSQLSKRESVAAAESSSHLEQVEQLRKELASAKGEVATLDSLKKENNKLRKEVTKGGSSTSERVNELRAEKTVLEQEVTELREKLIGMTANAIQVERIYAEQIDDLQKEVTQLKQKEADCRTNHLNPEREQHLRTRTDEIEVENETLRQKLDANIKLQEELASERRKELIKREQQDQLQQQLNSLSFGKHSASASANNPNIPSGGASSSPNPLARSSSNRERAVPQTAADIYMQRMQRAGAPLPPPPSAAPPVSRQNTEELNRPASPMHRMTVATFGTRTSAAAPDIIPSTSSFFGPRHISFTHGGSSGNNSPREFDVTQTFPADKKVSAHSVAAAAQQQQQQGILQALEPKLPIAYTEEGVGSIRFGTVSQLFFA</sequence>